<evidence type="ECO:0000313" key="2">
    <source>
        <dbReference type="EMBL" id="QHC34242.1"/>
    </source>
</evidence>
<dbReference type="EMBL" id="CP041348">
    <property type="protein sequence ID" value="QHC34242.1"/>
    <property type="molecule type" value="Genomic_DNA"/>
</dbReference>
<dbReference type="AlphaFoldDB" id="A0A857FJ88"/>
<feature type="transmembrane region" description="Helical" evidence="1">
    <location>
        <begin position="54"/>
        <end position="75"/>
    </location>
</feature>
<organism evidence="2 3">
    <name type="scientific">Komagataeibacter xylinus</name>
    <name type="common">Gluconacetobacter xylinus</name>
    <dbReference type="NCBI Taxonomy" id="28448"/>
    <lineage>
        <taxon>Bacteria</taxon>
        <taxon>Pseudomonadati</taxon>
        <taxon>Pseudomonadota</taxon>
        <taxon>Alphaproteobacteria</taxon>
        <taxon>Acetobacterales</taxon>
        <taxon>Acetobacteraceae</taxon>
        <taxon>Komagataeibacter</taxon>
    </lineage>
</organism>
<dbReference type="Proteomes" id="UP000464674">
    <property type="component" value="Chromosome"/>
</dbReference>
<proteinExistence type="predicted"/>
<keyword evidence="1" id="KW-0472">Membrane</keyword>
<accession>A0A857FJ88</accession>
<name>A0A857FJ88_KOMXY</name>
<evidence type="ECO:0000256" key="1">
    <source>
        <dbReference type="SAM" id="Phobius"/>
    </source>
</evidence>
<reference evidence="2 3" key="1">
    <citation type="journal article" date="2020" name="Carbohydr. Polym.">
        <title>Characterization and optimization of production of bacterial cellulose from strain CGMCC 17276 based on whole-genome analysis.</title>
        <authorList>
            <person name="Lu T."/>
            <person name="Gao H."/>
            <person name="Liao B."/>
            <person name="Wu J."/>
            <person name="Zhang W."/>
            <person name="Huang J."/>
            <person name="Liu M."/>
            <person name="Huang J."/>
            <person name="Chang Z."/>
            <person name="Jin M."/>
            <person name="Yi Z."/>
            <person name="Jiang D."/>
        </authorList>
    </citation>
    <scope>NUCLEOTIDE SEQUENCE [LARGE SCALE GENOMIC DNA]</scope>
    <source>
        <strain evidence="2 3">CGMCC 17276</strain>
    </source>
</reference>
<protein>
    <submittedName>
        <fullName evidence="2">Uncharacterized protein</fullName>
    </submittedName>
</protein>
<feature type="transmembrane region" description="Helical" evidence="1">
    <location>
        <begin position="23"/>
        <end position="42"/>
    </location>
</feature>
<gene>
    <name evidence="2" type="ORF">FMA36_00805</name>
</gene>
<evidence type="ECO:0000313" key="3">
    <source>
        <dbReference type="Proteomes" id="UP000464674"/>
    </source>
</evidence>
<sequence>MLLLAMGSVRGSGILFRKTATPLACRCFQAAGIVLLGLSFFLQMQTMETPIIAAINWIGIGSIEIFIMALICAFIKSIKQKKSFHR</sequence>
<keyword evidence="1" id="KW-1133">Transmembrane helix</keyword>
<keyword evidence="1" id="KW-0812">Transmembrane</keyword>